<dbReference type="EMBL" id="KV407454">
    <property type="protein sequence ID" value="KZF26785.1"/>
    <property type="molecule type" value="Genomic_DNA"/>
</dbReference>
<evidence type="ECO:0000256" key="1">
    <source>
        <dbReference type="SAM" id="Phobius"/>
    </source>
</evidence>
<dbReference type="GeneID" id="28894728"/>
<keyword evidence="1" id="KW-1133">Transmembrane helix</keyword>
<feature type="transmembrane region" description="Helical" evidence="1">
    <location>
        <begin position="9"/>
        <end position="34"/>
    </location>
</feature>
<dbReference type="RefSeq" id="XP_018192340.1">
    <property type="nucleotide sequence ID" value="XM_018329591.1"/>
</dbReference>
<dbReference type="AlphaFoldDB" id="A0A165JYG2"/>
<gene>
    <name evidence="2" type="ORF">L228DRAFT_18736</name>
</gene>
<feature type="transmembrane region" description="Helical" evidence="1">
    <location>
        <begin position="46"/>
        <end position="64"/>
    </location>
</feature>
<name>A0A165JYG2_XYLHT</name>
<proteinExistence type="predicted"/>
<feature type="transmembrane region" description="Helical" evidence="1">
    <location>
        <begin position="111"/>
        <end position="129"/>
    </location>
</feature>
<protein>
    <submittedName>
        <fullName evidence="2">Uncharacterized protein</fullName>
    </submittedName>
</protein>
<evidence type="ECO:0000313" key="2">
    <source>
        <dbReference type="EMBL" id="KZF26785.1"/>
    </source>
</evidence>
<evidence type="ECO:0000313" key="3">
    <source>
        <dbReference type="Proteomes" id="UP000076632"/>
    </source>
</evidence>
<keyword evidence="1" id="KW-0812">Transmembrane</keyword>
<accession>A0A165JYG2</accession>
<keyword evidence="1" id="KW-0472">Membrane</keyword>
<sequence>MHSEALSRLLLLLLSLFFFWSLFSSSFLFSTFFFSTFLLSSFFPHVFFGPGLVTQSKAFLLFYFRSISPPKFFIYRAHFLFNSSYIRWAVRHLYLILASGCHIVGISRTKIVNIGPFHFTFTSFFFFQIRVMPLSMYQSATL</sequence>
<dbReference type="Proteomes" id="UP000076632">
    <property type="component" value="Unassembled WGS sequence"/>
</dbReference>
<keyword evidence="3" id="KW-1185">Reference proteome</keyword>
<reference evidence="2 3" key="1">
    <citation type="journal article" date="2016" name="Fungal Biol.">
        <title>The genome of Xylona heveae provides a window into fungal endophytism.</title>
        <authorList>
            <person name="Gazis R."/>
            <person name="Kuo A."/>
            <person name="Riley R."/>
            <person name="LaButti K."/>
            <person name="Lipzen A."/>
            <person name="Lin J."/>
            <person name="Amirebrahimi M."/>
            <person name="Hesse C.N."/>
            <person name="Spatafora J.W."/>
            <person name="Henrissat B."/>
            <person name="Hainaut M."/>
            <person name="Grigoriev I.V."/>
            <person name="Hibbett D.S."/>
        </authorList>
    </citation>
    <scope>NUCLEOTIDE SEQUENCE [LARGE SCALE GENOMIC DNA]</scope>
    <source>
        <strain evidence="2 3">TC161</strain>
    </source>
</reference>
<dbReference type="InParanoid" id="A0A165JYG2"/>
<organism evidence="2 3">
    <name type="scientific">Xylona heveae (strain CBS 132557 / TC161)</name>
    <dbReference type="NCBI Taxonomy" id="1328760"/>
    <lineage>
        <taxon>Eukaryota</taxon>
        <taxon>Fungi</taxon>
        <taxon>Dikarya</taxon>
        <taxon>Ascomycota</taxon>
        <taxon>Pezizomycotina</taxon>
        <taxon>Xylonomycetes</taxon>
        <taxon>Xylonales</taxon>
        <taxon>Xylonaceae</taxon>
        <taxon>Xylona</taxon>
    </lineage>
</organism>